<dbReference type="InterPro" id="IPR012867">
    <property type="entry name" value="DUF1648"/>
</dbReference>
<feature type="transmembrane region" description="Helical" evidence="1">
    <location>
        <begin position="12"/>
        <end position="32"/>
    </location>
</feature>
<comment type="caution">
    <text evidence="3">The sequence shown here is derived from an EMBL/GenBank/DDBJ whole genome shotgun (WGS) entry which is preliminary data.</text>
</comment>
<keyword evidence="4" id="KW-1185">Reference proteome</keyword>
<feature type="domain" description="DUF1648" evidence="2">
    <location>
        <begin position="16"/>
        <end position="60"/>
    </location>
</feature>
<evidence type="ECO:0000256" key="1">
    <source>
        <dbReference type="SAM" id="Phobius"/>
    </source>
</evidence>
<keyword evidence="1" id="KW-0472">Membrane</keyword>
<feature type="transmembrane region" description="Helical" evidence="1">
    <location>
        <begin position="102"/>
        <end position="126"/>
    </location>
</feature>
<evidence type="ECO:0000313" key="3">
    <source>
        <dbReference type="EMBL" id="RUS56964.1"/>
    </source>
</evidence>
<feature type="transmembrane region" description="Helical" evidence="1">
    <location>
        <begin position="132"/>
        <end position="153"/>
    </location>
</feature>
<keyword evidence="1" id="KW-1133">Transmembrane helix</keyword>
<proteinExistence type="predicted"/>
<organism evidence="3 4">
    <name type="scientific">Candidatus Kurthia intestinigallinarum</name>
    <dbReference type="NCBI Taxonomy" id="1562256"/>
    <lineage>
        <taxon>Bacteria</taxon>
        <taxon>Bacillati</taxon>
        <taxon>Bacillota</taxon>
        <taxon>Bacilli</taxon>
        <taxon>Bacillales</taxon>
        <taxon>Caryophanaceae</taxon>
        <taxon>Kurthia</taxon>
    </lineage>
</organism>
<feature type="transmembrane region" description="Helical" evidence="1">
    <location>
        <begin position="52"/>
        <end position="72"/>
    </location>
</feature>
<name>A0A433RUK6_9BACL</name>
<dbReference type="Proteomes" id="UP000288623">
    <property type="component" value="Unassembled WGS sequence"/>
</dbReference>
<dbReference type="EMBL" id="JTFC01000029">
    <property type="protein sequence ID" value="RUS56964.1"/>
    <property type="molecule type" value="Genomic_DNA"/>
</dbReference>
<evidence type="ECO:0000259" key="2">
    <source>
        <dbReference type="Pfam" id="PF07853"/>
    </source>
</evidence>
<protein>
    <recommendedName>
        <fullName evidence="2">DUF1648 domain-containing protein</fullName>
    </recommendedName>
</protein>
<accession>A0A433RUK6</accession>
<reference evidence="3 4" key="1">
    <citation type="submission" date="2014-11" db="EMBL/GenBank/DDBJ databases">
        <title>Genome sequence and analysis of novel Kurthia sp.</title>
        <authorList>
            <person name="Lawson J.N."/>
            <person name="Gonzalez J.E."/>
            <person name="Rinauldi L."/>
            <person name="Xuan Z."/>
            <person name="Firman A."/>
            <person name="Shaddox L."/>
            <person name="Trudeau A."/>
            <person name="Shah S."/>
            <person name="Reiman D."/>
        </authorList>
    </citation>
    <scope>NUCLEOTIDE SEQUENCE [LARGE SCALE GENOMIC DNA]</scope>
    <source>
        <strain evidence="3 4">3B1D</strain>
    </source>
</reference>
<evidence type="ECO:0000313" key="4">
    <source>
        <dbReference type="Proteomes" id="UP000288623"/>
    </source>
</evidence>
<dbReference type="RefSeq" id="WP_126990377.1">
    <property type="nucleotide sequence ID" value="NZ_JTFC01000029.1"/>
</dbReference>
<dbReference type="Pfam" id="PF07853">
    <property type="entry name" value="DUF1648"/>
    <property type="match status" value="1"/>
</dbReference>
<keyword evidence="1" id="KW-0812">Transmembrane</keyword>
<sequence>MAISKFRLTFLLLAIIVFGYHFFNLISLWSTIPSKIAIHFTNDTPDQWGSKYVLFILLFLSFLIWYFMNLLIKYLIKSPHKMNYINLTEANKTTQFVRSQKMVILLQFCIFICLIFANEALLNYSADLNHTIAFSISLTFLGLCVILPFYNLFWAARLNY</sequence>
<dbReference type="AlphaFoldDB" id="A0A433RUK6"/>
<dbReference type="OrthoDB" id="9808690at2"/>
<gene>
    <name evidence="3" type="ORF">QI30_07780</name>
</gene>